<evidence type="ECO:0000313" key="2">
    <source>
        <dbReference type="Proteomes" id="UP000622552"/>
    </source>
</evidence>
<accession>A0A8J7GVD3</accession>
<dbReference type="AlphaFoldDB" id="A0A8J7GVD3"/>
<dbReference type="Proteomes" id="UP000622552">
    <property type="component" value="Unassembled WGS sequence"/>
</dbReference>
<dbReference type="RefSeq" id="WP_197005676.1">
    <property type="nucleotide sequence ID" value="NZ_BONS01000011.1"/>
</dbReference>
<dbReference type="GO" id="GO:0005975">
    <property type="term" value="P:carbohydrate metabolic process"/>
    <property type="evidence" value="ECO:0007669"/>
    <property type="project" value="UniProtKB-ARBA"/>
</dbReference>
<dbReference type="NCBIfam" id="NF012200">
    <property type="entry name" value="choice_anch_D"/>
    <property type="match status" value="2"/>
</dbReference>
<dbReference type="Gene3D" id="2.60.40.10">
    <property type="entry name" value="Immunoglobulins"/>
    <property type="match status" value="2"/>
</dbReference>
<dbReference type="InterPro" id="IPR013783">
    <property type="entry name" value="Ig-like_fold"/>
</dbReference>
<dbReference type="EMBL" id="JADOUF010000001">
    <property type="protein sequence ID" value="MBG6138973.1"/>
    <property type="molecule type" value="Genomic_DNA"/>
</dbReference>
<gene>
    <name evidence="1" type="ORF">IW245_005167</name>
</gene>
<reference evidence="1" key="1">
    <citation type="submission" date="2020-11" db="EMBL/GenBank/DDBJ databases">
        <title>Sequencing the genomes of 1000 actinobacteria strains.</title>
        <authorList>
            <person name="Klenk H.-P."/>
        </authorList>
    </citation>
    <scope>NUCLEOTIDE SEQUENCE</scope>
    <source>
        <strain evidence="1">DSM 45356</strain>
    </source>
</reference>
<keyword evidence="2" id="KW-1185">Reference proteome</keyword>
<proteinExistence type="predicted"/>
<comment type="caution">
    <text evidence="1">The sequence shown here is derived from an EMBL/GenBank/DDBJ whole genome shotgun (WGS) entry which is preliminary data.</text>
</comment>
<evidence type="ECO:0000313" key="1">
    <source>
        <dbReference type="EMBL" id="MBG6138973.1"/>
    </source>
</evidence>
<name>A0A8J7GVD3_9ACTN</name>
<protein>
    <submittedName>
        <fullName evidence="1">Uncharacterized protein</fullName>
    </submittedName>
</protein>
<sequence length="784" mass="81533">MPTAPYTAFSIDAGDSNNVHDLGGSQLYDSNNGTFTGSYTSANDVVELRARDNAATVGYTWRAALMPPTGSTWVAGTRYPTQNDPDATHASLHVQPGSAVCSGPGSVLIREVVRDGAQKITAFAATYAVDCFAEQPQQRVTGELRWNSSVGYTAATTEKWAKYFGKMYAGMDGPPQAITLTAKGTEPTTFGAVTFGDPTLFTVTGNTCSGATLAYGETCAVTLTPHPTQRGYQYTQLFVADNTAGGRKVVQVSLVGLDPREVAPTYLGSFGPVEAGHADVVQTVTVQSYGIQPTRMGKASIDGVAPGWFTITADTCSGTTLPVGGACTIQVTAHGLEAPYQDRTLFIPNDSLTPRYEVRLGADIGARGSYYPLTPNRILDTREGNGAPRRTVGGGETVHLQVNGRGGVPAAGVSAVVLNVTVTEPTAAGFITVYPSGLPRPVASSLNHVPGWTGANSVTVGVGANGQVDLYSHAGSTHVVVDVVGYYAKGYAGPDGGPAVGAQYEPIVPQRLLDTRSAWGDPLPAGHYAKVPVDFGANVNPHIRALAVNVTAVDPRGSGFLTTWDGQGPRPNASTLNYTAGRNVPNMAIVPTANCTDCGVGTGLPSIGVHTTTDTHLVVDVVGFYVDNGVTSGLRFQPVRPTRITDTRPDYTGPGLHGSIGPDSSVPVAADGAVFPGAVAVGLNVTAVAPTSNTFLTVWPSTYPEVDRPGVSNLNPTAGQVVANAVVTGVGFKIGYGGDLMFNVYNLAGRTDLVVDAVGAYYSSTTGYRQTYLLLSYPPSTRHG</sequence>
<organism evidence="1 2">
    <name type="scientific">Longispora fulva</name>
    <dbReference type="NCBI Taxonomy" id="619741"/>
    <lineage>
        <taxon>Bacteria</taxon>
        <taxon>Bacillati</taxon>
        <taxon>Actinomycetota</taxon>
        <taxon>Actinomycetes</taxon>
        <taxon>Micromonosporales</taxon>
        <taxon>Micromonosporaceae</taxon>
        <taxon>Longispora</taxon>
    </lineage>
</organism>